<dbReference type="Pfam" id="PF07731">
    <property type="entry name" value="Cu-oxidase_2"/>
    <property type="match status" value="1"/>
</dbReference>
<keyword evidence="3" id="KW-0560">Oxidoreductase</keyword>
<evidence type="ECO:0000256" key="1">
    <source>
        <dbReference type="ARBA" id="ARBA00010609"/>
    </source>
</evidence>
<dbReference type="GO" id="GO:0006826">
    <property type="term" value="P:iron ion transport"/>
    <property type="evidence" value="ECO:0007669"/>
    <property type="project" value="TreeGrafter"/>
</dbReference>
<keyword evidence="6" id="KW-0472">Membrane</keyword>
<dbReference type="InterPro" id="IPR011706">
    <property type="entry name" value="Cu-oxidase_C"/>
</dbReference>
<keyword evidence="6" id="KW-0812">Transmembrane</keyword>
<dbReference type="Gene3D" id="2.60.40.420">
    <property type="entry name" value="Cupredoxins - blue copper proteins"/>
    <property type="match status" value="3"/>
</dbReference>
<accession>A0A7R8VAF2</accession>
<dbReference type="PANTHER" id="PTHR11709:SF394">
    <property type="entry name" value="FI03373P-RELATED"/>
    <property type="match status" value="1"/>
</dbReference>
<feature type="transmembrane region" description="Helical" evidence="6">
    <location>
        <begin position="7"/>
        <end position="30"/>
    </location>
</feature>
<keyword evidence="4" id="KW-0186">Copper</keyword>
<organism evidence="10">
    <name type="scientific">Timema douglasi</name>
    <name type="common">Walking stick</name>
    <dbReference type="NCBI Taxonomy" id="61478"/>
    <lineage>
        <taxon>Eukaryota</taxon>
        <taxon>Metazoa</taxon>
        <taxon>Ecdysozoa</taxon>
        <taxon>Arthropoda</taxon>
        <taxon>Hexapoda</taxon>
        <taxon>Insecta</taxon>
        <taxon>Pterygota</taxon>
        <taxon>Neoptera</taxon>
        <taxon>Polyneoptera</taxon>
        <taxon>Phasmatodea</taxon>
        <taxon>Timematodea</taxon>
        <taxon>Timematoidea</taxon>
        <taxon>Timematidae</taxon>
        <taxon>Timema</taxon>
    </lineage>
</organism>
<dbReference type="InterPro" id="IPR011707">
    <property type="entry name" value="Cu-oxidase-like_N"/>
</dbReference>
<feature type="region of interest" description="Disordered" evidence="5">
    <location>
        <begin position="108"/>
        <end position="127"/>
    </location>
</feature>
<feature type="domain" description="Plastocyanin-like" evidence="7">
    <location>
        <begin position="274"/>
        <end position="373"/>
    </location>
</feature>
<dbReference type="AlphaFoldDB" id="A0A7R8VAF2"/>
<dbReference type="SUPFAM" id="SSF49503">
    <property type="entry name" value="Cupredoxins"/>
    <property type="match status" value="3"/>
</dbReference>
<feature type="domain" description="Plastocyanin-like" evidence="9">
    <location>
        <begin position="128"/>
        <end position="235"/>
    </location>
</feature>
<dbReference type="FunFam" id="2.60.40.420:FF:000045">
    <property type="entry name" value="Laccase 2"/>
    <property type="match status" value="1"/>
</dbReference>
<feature type="domain" description="Plastocyanin-like" evidence="8">
    <location>
        <begin position="524"/>
        <end position="601"/>
    </location>
</feature>
<feature type="compositionally biased region" description="Polar residues" evidence="5">
    <location>
        <begin position="112"/>
        <end position="123"/>
    </location>
</feature>
<name>A0A7R8VAF2_TIMDO</name>
<gene>
    <name evidence="10" type="ORF">TDIB3V08_LOCUS943</name>
</gene>
<evidence type="ECO:0000259" key="7">
    <source>
        <dbReference type="Pfam" id="PF00394"/>
    </source>
</evidence>
<dbReference type="InterPro" id="IPR045087">
    <property type="entry name" value="Cu-oxidase_fam"/>
</dbReference>
<evidence type="ECO:0000256" key="2">
    <source>
        <dbReference type="ARBA" id="ARBA00022723"/>
    </source>
</evidence>
<sequence>MSFSRCTWVILVPNLVAIVLICGTLLYYWAEPPVKHVSTLRRNRERTFVELNTTSALANYATEAVTVKITYLKFCFQLSVTSAREDEKIQLRTKREGKSDDQIRLRKLRPCPNSNQNGTSCSPESIRAGESRESVFTINGQTPGPMIQVCQHDVVIVDVENRLPGQETAIHWHGVTQRGSPYMDGVPMVTQCPIHSNSRFQYTFKATNPGTHFYHAHAVTQHAGGIFGPLIVKQPLQDDPHADLYEFDLEEHVVTLSSLVPSTLIVDLNLQENFTKPKSRFRSHAHFMVNPGYKYKFRVINAISSDCPVLFSINSHQVTIVEKDGAPVQSQDITKLVILPGERYDLVLNADKEVAVYNMRVKGYHFCKNIHQEALLIYDGAESLKEEIPLAGGKDSSTFQKSCKDFLACIPELKGKPTIEGKKDLHLHSEIPNLMFYMAYDFTIVNDFDGRVNFQYIHEGVPYYPSYLSINSNSLRVPQFSNISFLYPSSPILSQTYDVTSETLCGTDYNGNPVCTVYTESGKEGNDSHTFHMHGYHFHVLGSGFFAHPIDVSEVQTMDSQKKLPRNLTNPPKMDTALVPNKGYLILRIYTDNPGYWLVESRQSNQVDEVGLQFLLHVGEISNLPEVPKNFPRCGTFKGPDFLFT</sequence>
<dbReference type="CDD" id="cd13858">
    <property type="entry name" value="CuRO_1_tcLCC2_insect_like"/>
    <property type="match status" value="1"/>
</dbReference>
<evidence type="ECO:0000256" key="4">
    <source>
        <dbReference type="ARBA" id="ARBA00023008"/>
    </source>
</evidence>
<dbReference type="GO" id="GO:0005507">
    <property type="term" value="F:copper ion binding"/>
    <property type="evidence" value="ECO:0007669"/>
    <property type="project" value="InterPro"/>
</dbReference>
<evidence type="ECO:0000256" key="6">
    <source>
        <dbReference type="SAM" id="Phobius"/>
    </source>
</evidence>
<keyword evidence="2" id="KW-0479">Metal-binding</keyword>
<comment type="similarity">
    <text evidence="1">Belongs to the multicopper oxidase family.</text>
</comment>
<reference evidence="10" key="1">
    <citation type="submission" date="2020-11" db="EMBL/GenBank/DDBJ databases">
        <authorList>
            <person name="Tran Van P."/>
        </authorList>
    </citation>
    <scope>NUCLEOTIDE SEQUENCE</scope>
</reference>
<dbReference type="GO" id="GO:0005886">
    <property type="term" value="C:plasma membrane"/>
    <property type="evidence" value="ECO:0007669"/>
    <property type="project" value="TreeGrafter"/>
</dbReference>
<protein>
    <recommendedName>
        <fullName evidence="11">Laccase</fullName>
    </recommendedName>
</protein>
<evidence type="ECO:0000259" key="9">
    <source>
        <dbReference type="Pfam" id="PF07732"/>
    </source>
</evidence>
<evidence type="ECO:0000313" key="10">
    <source>
        <dbReference type="EMBL" id="CAD7194519.1"/>
    </source>
</evidence>
<dbReference type="InterPro" id="IPR008972">
    <property type="entry name" value="Cupredoxin"/>
</dbReference>
<dbReference type="GO" id="GO:0016491">
    <property type="term" value="F:oxidoreductase activity"/>
    <property type="evidence" value="ECO:0007669"/>
    <property type="project" value="UniProtKB-KW"/>
</dbReference>
<evidence type="ECO:0000256" key="5">
    <source>
        <dbReference type="SAM" id="MobiDB-lite"/>
    </source>
</evidence>
<dbReference type="InterPro" id="IPR001117">
    <property type="entry name" value="Cu-oxidase_2nd"/>
</dbReference>
<evidence type="ECO:0008006" key="11">
    <source>
        <dbReference type="Google" id="ProtNLM"/>
    </source>
</evidence>
<dbReference type="Pfam" id="PF00394">
    <property type="entry name" value="Cu-oxidase"/>
    <property type="match status" value="1"/>
</dbReference>
<dbReference type="PANTHER" id="PTHR11709">
    <property type="entry name" value="MULTI-COPPER OXIDASE"/>
    <property type="match status" value="1"/>
</dbReference>
<dbReference type="EMBL" id="OA564505">
    <property type="protein sequence ID" value="CAD7194519.1"/>
    <property type="molecule type" value="Genomic_DNA"/>
</dbReference>
<evidence type="ECO:0000259" key="8">
    <source>
        <dbReference type="Pfam" id="PF07731"/>
    </source>
</evidence>
<proteinExistence type="inferred from homology"/>
<dbReference type="Pfam" id="PF07732">
    <property type="entry name" value="Cu-oxidase_3"/>
    <property type="match status" value="1"/>
</dbReference>
<evidence type="ECO:0000256" key="3">
    <source>
        <dbReference type="ARBA" id="ARBA00023002"/>
    </source>
</evidence>
<keyword evidence="6" id="KW-1133">Transmembrane helix</keyword>